<evidence type="ECO:0000313" key="3">
    <source>
        <dbReference type="Proteomes" id="UP000187735"/>
    </source>
</evidence>
<feature type="region of interest" description="Disordered" evidence="1">
    <location>
        <begin position="240"/>
        <end position="286"/>
    </location>
</feature>
<dbReference type="STRING" id="1891926.Fuma_05945"/>
<organism evidence="2 3">
    <name type="scientific">Fuerstiella marisgermanici</name>
    <dbReference type="NCBI Taxonomy" id="1891926"/>
    <lineage>
        <taxon>Bacteria</taxon>
        <taxon>Pseudomonadati</taxon>
        <taxon>Planctomycetota</taxon>
        <taxon>Planctomycetia</taxon>
        <taxon>Planctomycetales</taxon>
        <taxon>Planctomycetaceae</taxon>
        <taxon>Fuerstiella</taxon>
    </lineage>
</organism>
<keyword evidence="3" id="KW-1185">Reference proteome</keyword>
<dbReference type="RefSeq" id="WP_077027322.1">
    <property type="nucleotide sequence ID" value="NZ_CP017641.1"/>
</dbReference>
<dbReference type="InterPro" id="IPR008930">
    <property type="entry name" value="Terpenoid_cyclase/PrenylTrfase"/>
</dbReference>
<dbReference type="OrthoDB" id="238862at2"/>
<sequence>MSEAASNTSEPTSRSREDFVRLLRSKAEDAAHASVHHASLSQQYMELSQKFAQLAEQADSTGLAELQQTLASLEGQVPNTTSETNTPARNSQPSDAPNKVPSPHFAGTATPTSDSNDGLRDEPSGVANPVSPTDPSAAKAPSKSKGGRRPKTRKLVERFRSAQPMAKRRVKIKAKKSDLKPKQRSAAEELKKGSSSIATSTLLFAVLVFLLSLYTWQLEIDTPLNPIMAAFASEVKPVEEPLPIEPPEEEIGEQTEKVVEDPVDEPEEEKPDESEPEPEEEMAEPPAENIEAEMAEAPLPEVVNGTEPAAAEATDAVDMASLNNRSDAGRKAMLQKFGGSAASENAVQLGLEWLLSVQHPQGYWDFVSVGPAGSAGTVNNPIGGTAYALLPFLAAGQTHKEGSYQKQVGAGLAYLASVGVNAPAGYDLRGMLNKQSKDKEPNEAYYVHGAATLALCEAYGMTNDRRLKKAAEGAVKFIVNSQDPRGGGWRYNPHDAGSTSVTAIQVMALVAAKKAGIKVPDATFKGVMHYLDSVQVDGEGRYGYEINKKKYTGAVTAMALLCRIYCGWGRDDGDMRAGIALLDKAGPYDNLYSLYFATQVMKNWGGAEWERWNTRFSNDLVAQQETEGPAKGSWKPRTGAIHAKQGGRLLTTALATLTLQVYYRYKPLLPEENGPPVNAAKSAA</sequence>
<dbReference type="Proteomes" id="UP000187735">
    <property type="component" value="Chromosome"/>
</dbReference>
<dbReference type="Gene3D" id="1.50.10.20">
    <property type="match status" value="2"/>
</dbReference>
<dbReference type="KEGG" id="fmr:Fuma_05945"/>
<reference evidence="2 3" key="1">
    <citation type="journal article" date="2016" name="Front. Microbiol.">
        <title>Fuerstia marisgermanicae gen. nov., sp. nov., an Unusual Member of the Phylum Planctomycetes from the German Wadden Sea.</title>
        <authorList>
            <person name="Kohn T."/>
            <person name="Heuer A."/>
            <person name="Jogler M."/>
            <person name="Vollmers J."/>
            <person name="Boedeker C."/>
            <person name="Bunk B."/>
            <person name="Rast P."/>
            <person name="Borchert D."/>
            <person name="Glockner I."/>
            <person name="Freese H.M."/>
            <person name="Klenk H.P."/>
            <person name="Overmann J."/>
            <person name="Kaster A.K."/>
            <person name="Rohde M."/>
            <person name="Wiegand S."/>
            <person name="Jogler C."/>
        </authorList>
    </citation>
    <scope>NUCLEOTIDE SEQUENCE [LARGE SCALE GENOMIC DNA]</scope>
    <source>
        <strain evidence="2 3">NH11</strain>
    </source>
</reference>
<feature type="compositionally biased region" description="Acidic residues" evidence="1">
    <location>
        <begin position="261"/>
        <end position="283"/>
    </location>
</feature>
<proteinExistence type="predicted"/>
<evidence type="ECO:0000313" key="2">
    <source>
        <dbReference type="EMBL" id="APZ96277.1"/>
    </source>
</evidence>
<dbReference type="SUPFAM" id="SSF48239">
    <property type="entry name" value="Terpenoid cyclases/Protein prenyltransferases"/>
    <property type="match status" value="1"/>
</dbReference>
<evidence type="ECO:0000256" key="1">
    <source>
        <dbReference type="SAM" id="MobiDB-lite"/>
    </source>
</evidence>
<name>A0A1P8WQE8_9PLAN</name>
<dbReference type="AlphaFoldDB" id="A0A1P8WQE8"/>
<evidence type="ECO:0008006" key="4">
    <source>
        <dbReference type="Google" id="ProtNLM"/>
    </source>
</evidence>
<feature type="region of interest" description="Disordered" evidence="1">
    <location>
        <begin position="65"/>
        <end position="194"/>
    </location>
</feature>
<dbReference type="EMBL" id="CP017641">
    <property type="protein sequence ID" value="APZ96277.1"/>
    <property type="molecule type" value="Genomic_DNA"/>
</dbReference>
<gene>
    <name evidence="2" type="ORF">Fuma_05945</name>
</gene>
<feature type="compositionally biased region" description="Basic and acidic residues" evidence="1">
    <location>
        <begin position="175"/>
        <end position="192"/>
    </location>
</feature>
<feature type="compositionally biased region" description="Polar residues" evidence="1">
    <location>
        <begin position="66"/>
        <end position="95"/>
    </location>
</feature>
<dbReference type="CDD" id="cd00688">
    <property type="entry name" value="ISOPREN_C2_like"/>
    <property type="match status" value="1"/>
</dbReference>
<protein>
    <recommendedName>
        <fullName evidence="4">Squalene cyclase C-terminal domain-containing protein</fullName>
    </recommendedName>
</protein>
<accession>A0A1P8WQE8</accession>